<dbReference type="RefSeq" id="WP_099640581.1">
    <property type="nucleotide sequence ID" value="NZ_NKHF01000008.1"/>
</dbReference>
<protein>
    <submittedName>
        <fullName evidence="1">Gamma-glutamyl-gamma-aminobutyrate hydrolase</fullName>
    </submittedName>
</protein>
<organism evidence="1 2">
    <name type="scientific">Pseudoalteromonas piscicida</name>
    <dbReference type="NCBI Taxonomy" id="43662"/>
    <lineage>
        <taxon>Bacteria</taxon>
        <taxon>Pseudomonadati</taxon>
        <taxon>Pseudomonadota</taxon>
        <taxon>Gammaproteobacteria</taxon>
        <taxon>Alteromonadales</taxon>
        <taxon>Pseudoalteromonadaceae</taxon>
        <taxon>Pseudoalteromonas</taxon>
    </lineage>
</organism>
<dbReference type="Gene3D" id="3.40.50.880">
    <property type="match status" value="1"/>
</dbReference>
<dbReference type="OrthoDB" id="9813383at2"/>
<dbReference type="EMBL" id="NKHF01000008">
    <property type="protein sequence ID" value="PCK33410.1"/>
    <property type="molecule type" value="Genomic_DNA"/>
</dbReference>
<evidence type="ECO:0000313" key="2">
    <source>
        <dbReference type="Proteomes" id="UP000228621"/>
    </source>
</evidence>
<evidence type="ECO:0000313" key="1">
    <source>
        <dbReference type="EMBL" id="PCK33410.1"/>
    </source>
</evidence>
<dbReference type="SUPFAM" id="SSF52317">
    <property type="entry name" value="Class I glutamine amidotransferase-like"/>
    <property type="match status" value="1"/>
</dbReference>
<sequence>MNLVGLTQRVDISVPHGERRDAIDQKWYSFCQACGVTPVLLPNDINVCKALLSSLDLKGIILTGGNSPVAYGGNAPERDELELFLVEHSITKKIPLVGVCRGMQMLQMINGEKLVKIDGHITSSQIITLKGVPYETNSFHTLGTYVCNPPWSVEACSDDGVIKAIRHEKYPLYGIMWHPERTQPFSSCDLNFFRGLFLS</sequence>
<dbReference type="Proteomes" id="UP000228621">
    <property type="component" value="Unassembled WGS sequence"/>
</dbReference>
<keyword evidence="1" id="KW-0378">Hydrolase</keyword>
<dbReference type="Pfam" id="PF07722">
    <property type="entry name" value="Peptidase_C26"/>
    <property type="match status" value="2"/>
</dbReference>
<comment type="caution">
    <text evidence="1">The sequence shown here is derived from an EMBL/GenBank/DDBJ whole genome shotgun (WGS) entry which is preliminary data.</text>
</comment>
<dbReference type="InterPro" id="IPR029062">
    <property type="entry name" value="Class_I_gatase-like"/>
</dbReference>
<dbReference type="InterPro" id="IPR011697">
    <property type="entry name" value="Peptidase_C26"/>
</dbReference>
<dbReference type="AlphaFoldDB" id="A0A2A5JVI3"/>
<name>A0A2A5JVI3_PSEO7</name>
<gene>
    <name evidence="1" type="ORF">CEX98_02630</name>
</gene>
<accession>A0A2A5JVI3</accession>
<dbReference type="PROSITE" id="PS51273">
    <property type="entry name" value="GATASE_TYPE_1"/>
    <property type="match status" value="1"/>
</dbReference>
<proteinExistence type="predicted"/>
<keyword evidence="2" id="KW-1185">Reference proteome</keyword>
<reference evidence="2" key="1">
    <citation type="journal article" date="2019" name="Genome Announc.">
        <title>Draft Genome Sequence of Pseudoalteromonas piscicida Strain 36Y ROTHPW, an Hypersaline Seawater Isolate from the South Coast of Sonora, Mexico.</title>
        <authorList>
            <person name="Sanchez-Diaz R."/>
            <person name="Molina-Garza Z.J."/>
            <person name="Cruz-Suarez L.E."/>
            <person name="Selvin J."/>
            <person name="Kiran G.S."/>
            <person name="Ibarra-Gamez J.C."/>
            <person name="Gomez-Gil B."/>
            <person name="Galaviz-Silva L."/>
        </authorList>
    </citation>
    <scope>NUCLEOTIDE SEQUENCE [LARGE SCALE GENOMIC DNA]</scope>
    <source>
        <strain evidence="2">36Y_RITHPW</strain>
    </source>
</reference>
<dbReference type="GO" id="GO:0016787">
    <property type="term" value="F:hydrolase activity"/>
    <property type="evidence" value="ECO:0007669"/>
    <property type="project" value="UniProtKB-KW"/>
</dbReference>